<evidence type="ECO:0000256" key="11">
    <source>
        <dbReference type="ARBA" id="ARBA00043906"/>
    </source>
</evidence>
<evidence type="ECO:0000256" key="3">
    <source>
        <dbReference type="ARBA" id="ARBA00004406"/>
    </source>
</evidence>
<evidence type="ECO:0000256" key="6">
    <source>
        <dbReference type="ARBA" id="ARBA00022723"/>
    </source>
</evidence>
<accession>A0A1Y3BBC8</accession>
<keyword evidence="7" id="KW-0256">Endoplasmic reticulum</keyword>
<dbReference type="Pfam" id="PF00067">
    <property type="entry name" value="p450"/>
    <property type="match status" value="1"/>
</dbReference>
<keyword evidence="6 12" id="KW-0479">Metal-binding</keyword>
<dbReference type="GO" id="GO:0008395">
    <property type="term" value="F:steroid hydroxylase activity"/>
    <property type="evidence" value="ECO:0007669"/>
    <property type="project" value="TreeGrafter"/>
</dbReference>
<proteinExistence type="inferred from homology"/>
<evidence type="ECO:0000256" key="2">
    <source>
        <dbReference type="ARBA" id="ARBA00004174"/>
    </source>
</evidence>
<dbReference type="InterPro" id="IPR050705">
    <property type="entry name" value="Cytochrome_P450_3A"/>
</dbReference>
<dbReference type="GO" id="GO:0020037">
    <property type="term" value="F:heme binding"/>
    <property type="evidence" value="ECO:0007669"/>
    <property type="project" value="InterPro"/>
</dbReference>
<dbReference type="InterPro" id="IPR036396">
    <property type="entry name" value="Cyt_P450_sf"/>
</dbReference>
<dbReference type="GO" id="GO:0005789">
    <property type="term" value="C:endoplasmic reticulum membrane"/>
    <property type="evidence" value="ECO:0007669"/>
    <property type="project" value="UniProtKB-SubCell"/>
</dbReference>
<dbReference type="GO" id="GO:0016705">
    <property type="term" value="F:oxidoreductase activity, acting on paired donors, with incorporation or reduction of molecular oxygen"/>
    <property type="evidence" value="ECO:0007669"/>
    <property type="project" value="InterPro"/>
</dbReference>
<comment type="subcellular location">
    <subcellularLocation>
        <location evidence="3">Endoplasmic reticulum membrane</location>
        <topology evidence="3">Peripheral membrane protein</topology>
    </subcellularLocation>
    <subcellularLocation>
        <location evidence="2">Microsome membrane</location>
        <topology evidence="2">Peripheral membrane protein</topology>
    </subcellularLocation>
</comment>
<reference evidence="14 15" key="1">
    <citation type="submission" date="2017-03" db="EMBL/GenBank/DDBJ databases">
        <title>Genome Survey of Euroglyphus maynei.</title>
        <authorList>
            <person name="Arlian L.G."/>
            <person name="Morgan M.S."/>
            <person name="Rider S.D."/>
        </authorList>
    </citation>
    <scope>NUCLEOTIDE SEQUENCE [LARGE SCALE GENOMIC DNA]</scope>
    <source>
        <strain evidence="14">Arlian Lab</strain>
        <tissue evidence="14">Whole body</tissue>
    </source>
</reference>
<dbReference type="FunFam" id="1.10.630.10:FF:000182">
    <property type="entry name" value="Cytochrome P450 3A4"/>
    <property type="match status" value="1"/>
</dbReference>
<evidence type="ECO:0000256" key="7">
    <source>
        <dbReference type="ARBA" id="ARBA00022848"/>
    </source>
</evidence>
<evidence type="ECO:0000256" key="4">
    <source>
        <dbReference type="ARBA" id="ARBA00010617"/>
    </source>
</evidence>
<dbReference type="SUPFAM" id="SSF48264">
    <property type="entry name" value="Cytochrome P450"/>
    <property type="match status" value="1"/>
</dbReference>
<evidence type="ECO:0000256" key="9">
    <source>
        <dbReference type="ARBA" id="ARBA00023004"/>
    </source>
</evidence>
<dbReference type="Proteomes" id="UP000194236">
    <property type="component" value="Unassembled WGS sequence"/>
</dbReference>
<dbReference type="OrthoDB" id="6408550at2759"/>
<feature type="binding site" description="axial binding residue" evidence="12">
    <location>
        <position position="379"/>
    </location>
    <ligand>
        <name>heme</name>
        <dbReference type="ChEBI" id="CHEBI:30413"/>
    </ligand>
    <ligandPart>
        <name>Fe</name>
        <dbReference type="ChEBI" id="CHEBI:18248"/>
    </ligandPart>
</feature>
<keyword evidence="7" id="KW-0492">Microsome</keyword>
<dbReference type="InterPro" id="IPR002401">
    <property type="entry name" value="Cyt_P450_E_grp-I"/>
</dbReference>
<evidence type="ECO:0000313" key="15">
    <source>
        <dbReference type="Proteomes" id="UP000194236"/>
    </source>
</evidence>
<dbReference type="InterPro" id="IPR017972">
    <property type="entry name" value="Cyt_P450_CS"/>
</dbReference>
<evidence type="ECO:0000256" key="12">
    <source>
        <dbReference type="PIRSR" id="PIRSR602401-1"/>
    </source>
</evidence>
<sequence length="427" mass="49402">MYGPIHGVPSPRCHLLIVNDIDIARELYIKQFHNFPIRYSFWFGYSNINKILFFMPANDDWKRIRSLITPAFTTGKLKRMIDPITQINANFIGHLRKFSESGEEFDIKKFTSAFSMDVIARCAYGIEIDSLSQPDHPIVTNAKKIFGVDASFSYIMCIMFPKIAEFFGLEMTDAKTVQYFDDLTFKIIEKRIESSTGKQNPDLIGLMIENANEMNGIVAKNDIPKGISKDEISAQGILFFIAGFDTTNATLTHIFYYLIKHSEWQEKLYEELSIVSDEELDYEKLKELPILNAIIDETLRLQPPLPVVDRECIEPYRIESHGIDLPKNTMISVQPYVIHRDPRYFKDPYEFKPERFLHKSKFNDNLAAYIPFGLGPRLCVGMRFALNELRLVLANFIINYKLAPNPDVKVSNQNVEYYRMHPNFIVA</sequence>
<evidence type="ECO:0000256" key="13">
    <source>
        <dbReference type="RuleBase" id="RU000461"/>
    </source>
</evidence>
<comment type="caution">
    <text evidence="14">The sequence shown here is derived from an EMBL/GenBank/DDBJ whole genome shotgun (WGS) entry which is preliminary data.</text>
</comment>
<gene>
    <name evidence="14" type="ORF">BLA29_004044</name>
</gene>
<keyword evidence="9 12" id="KW-0408">Iron</keyword>
<comment type="similarity">
    <text evidence="4 13">Belongs to the cytochrome P450 family.</text>
</comment>
<dbReference type="AlphaFoldDB" id="A0A1Y3BBC8"/>
<dbReference type="PANTHER" id="PTHR24302:SF15">
    <property type="entry name" value="FATTY-ACID PEROXYGENASE"/>
    <property type="match status" value="1"/>
</dbReference>
<keyword evidence="8 13" id="KW-0560">Oxidoreductase</keyword>
<organism evidence="14 15">
    <name type="scientific">Euroglyphus maynei</name>
    <name type="common">Mayne's house dust mite</name>
    <dbReference type="NCBI Taxonomy" id="6958"/>
    <lineage>
        <taxon>Eukaryota</taxon>
        <taxon>Metazoa</taxon>
        <taxon>Ecdysozoa</taxon>
        <taxon>Arthropoda</taxon>
        <taxon>Chelicerata</taxon>
        <taxon>Arachnida</taxon>
        <taxon>Acari</taxon>
        <taxon>Acariformes</taxon>
        <taxon>Sarcoptiformes</taxon>
        <taxon>Astigmata</taxon>
        <taxon>Psoroptidia</taxon>
        <taxon>Analgoidea</taxon>
        <taxon>Pyroglyphidae</taxon>
        <taxon>Pyroglyphinae</taxon>
        <taxon>Euroglyphus</taxon>
    </lineage>
</organism>
<evidence type="ECO:0000256" key="1">
    <source>
        <dbReference type="ARBA" id="ARBA00001971"/>
    </source>
</evidence>
<comment type="function">
    <text evidence="11">Cytochromes P450 are a group of heme-thiolate monooxygenases. They oxidize a variety of structurally unrelated compounds, including steroids, fatty acids, and xenobiotics.</text>
</comment>
<evidence type="ECO:0000256" key="8">
    <source>
        <dbReference type="ARBA" id="ARBA00023002"/>
    </source>
</evidence>
<evidence type="ECO:0000256" key="10">
    <source>
        <dbReference type="ARBA" id="ARBA00023033"/>
    </source>
</evidence>
<dbReference type="PRINTS" id="PR00463">
    <property type="entry name" value="EP450I"/>
</dbReference>
<keyword evidence="5 12" id="KW-0349">Heme</keyword>
<dbReference type="PRINTS" id="PR00385">
    <property type="entry name" value="P450"/>
</dbReference>
<evidence type="ECO:0000256" key="5">
    <source>
        <dbReference type="ARBA" id="ARBA00022617"/>
    </source>
</evidence>
<dbReference type="EMBL" id="MUJZ01029145">
    <property type="protein sequence ID" value="OTF78169.1"/>
    <property type="molecule type" value="Genomic_DNA"/>
</dbReference>
<dbReference type="PANTHER" id="PTHR24302">
    <property type="entry name" value="CYTOCHROME P450 FAMILY 3"/>
    <property type="match status" value="1"/>
</dbReference>
<dbReference type="GO" id="GO:0005506">
    <property type="term" value="F:iron ion binding"/>
    <property type="evidence" value="ECO:0007669"/>
    <property type="project" value="InterPro"/>
</dbReference>
<dbReference type="InterPro" id="IPR001128">
    <property type="entry name" value="Cyt_P450"/>
</dbReference>
<keyword evidence="15" id="KW-1185">Reference proteome</keyword>
<keyword evidence="10 13" id="KW-0503">Monooxygenase</keyword>
<dbReference type="Gene3D" id="1.10.630.10">
    <property type="entry name" value="Cytochrome P450"/>
    <property type="match status" value="1"/>
</dbReference>
<dbReference type="PROSITE" id="PS00086">
    <property type="entry name" value="CYTOCHROME_P450"/>
    <property type="match status" value="1"/>
</dbReference>
<comment type="cofactor">
    <cofactor evidence="1 12">
        <name>heme</name>
        <dbReference type="ChEBI" id="CHEBI:30413"/>
    </cofactor>
</comment>
<protein>
    <submittedName>
        <fullName evidence="14">Cytochrome P450-like protein</fullName>
    </submittedName>
</protein>
<name>A0A1Y3BBC8_EURMA</name>
<evidence type="ECO:0000313" key="14">
    <source>
        <dbReference type="EMBL" id="OTF78169.1"/>
    </source>
</evidence>